<organism evidence="2 3">
    <name type="scientific">Phellinidium pouzarii</name>
    <dbReference type="NCBI Taxonomy" id="167371"/>
    <lineage>
        <taxon>Eukaryota</taxon>
        <taxon>Fungi</taxon>
        <taxon>Dikarya</taxon>
        <taxon>Basidiomycota</taxon>
        <taxon>Agaricomycotina</taxon>
        <taxon>Agaricomycetes</taxon>
        <taxon>Hymenochaetales</taxon>
        <taxon>Hymenochaetaceae</taxon>
        <taxon>Phellinidium</taxon>
    </lineage>
</organism>
<evidence type="ECO:0000313" key="2">
    <source>
        <dbReference type="EMBL" id="THH06673.1"/>
    </source>
</evidence>
<feature type="compositionally biased region" description="Basic and acidic residues" evidence="1">
    <location>
        <begin position="147"/>
        <end position="163"/>
    </location>
</feature>
<proteinExistence type="predicted"/>
<sequence>MRSLSLLHVTAGNSVQTRCLLFPSLITSSRRTLSTSPVILEENSEPPRKAPIALDLGGININPAPALTFAQRLAARRAAQAKADEEAKAADTAASAQRSAPMAEKAERLANIRAHSNTIRSAPRLNVGVALKMGQRDKGSAPWRTQEVGDKNSRPRRTQEKGDTNFGQRRVQTGGNGNYGPRGTREGGDGRLANQGGMNRPHDQLGLKPQLQGERRPFWQRTGAGNVQRGKGKYGADSAKSKGRNAQSSWKKKWVEPEAEDPRQGDPDLNDYAESGRPTRIYNAEGFLLLKGKHMQVKPPIPPRLPRLSHPSAVEAKSTPVASELGIVSYADYAPLATKRSNAKRGVVNNAQLVLGRVRGLNMRPRVRAMEIVQKMAGSPLADGKATMTRVRATA</sequence>
<protein>
    <submittedName>
        <fullName evidence="2">Uncharacterized protein</fullName>
    </submittedName>
</protein>
<feature type="compositionally biased region" description="Low complexity" evidence="1">
    <location>
        <begin position="90"/>
        <end position="100"/>
    </location>
</feature>
<evidence type="ECO:0000256" key="1">
    <source>
        <dbReference type="SAM" id="MobiDB-lite"/>
    </source>
</evidence>
<reference evidence="2 3" key="1">
    <citation type="submission" date="2019-02" db="EMBL/GenBank/DDBJ databases">
        <title>Genome sequencing of the rare red list fungi Phellinidium pouzarii.</title>
        <authorList>
            <person name="Buettner E."/>
            <person name="Kellner H."/>
        </authorList>
    </citation>
    <scope>NUCLEOTIDE SEQUENCE [LARGE SCALE GENOMIC DNA]</scope>
    <source>
        <strain evidence="2 3">DSM 108285</strain>
    </source>
</reference>
<dbReference type="AlphaFoldDB" id="A0A4V3XCP4"/>
<dbReference type="OrthoDB" id="10657721at2759"/>
<feature type="compositionally biased region" description="Basic and acidic residues" evidence="1">
    <location>
        <begin position="253"/>
        <end position="266"/>
    </location>
</feature>
<comment type="caution">
    <text evidence="2">The sequence shown here is derived from an EMBL/GenBank/DDBJ whole genome shotgun (WGS) entry which is preliminary data.</text>
</comment>
<accession>A0A4V3XCP4</accession>
<dbReference type="Proteomes" id="UP000308199">
    <property type="component" value="Unassembled WGS sequence"/>
</dbReference>
<name>A0A4V3XCP4_9AGAM</name>
<evidence type="ECO:0000313" key="3">
    <source>
        <dbReference type="Proteomes" id="UP000308199"/>
    </source>
</evidence>
<keyword evidence="3" id="KW-1185">Reference proteome</keyword>
<feature type="region of interest" description="Disordered" evidence="1">
    <location>
        <begin position="133"/>
        <end position="276"/>
    </location>
</feature>
<dbReference type="EMBL" id="SGPK01000182">
    <property type="protein sequence ID" value="THH06673.1"/>
    <property type="molecule type" value="Genomic_DNA"/>
</dbReference>
<gene>
    <name evidence="2" type="ORF">EW145_g3927</name>
</gene>
<feature type="region of interest" description="Disordered" evidence="1">
    <location>
        <begin position="85"/>
        <end position="104"/>
    </location>
</feature>